<comment type="subcellular location">
    <subcellularLocation>
        <location evidence="1">Membrane</location>
        <topology evidence="1">Multi-pass membrane protein</topology>
    </subcellularLocation>
</comment>
<keyword evidence="2" id="KW-1003">Cell membrane</keyword>
<reference evidence="7 8" key="1">
    <citation type="submission" date="2022-10" db="EMBL/GenBank/DDBJ databases">
        <title>Alteromonas sp. chi3 Genome sequencing.</title>
        <authorList>
            <person name="Park S."/>
        </authorList>
    </citation>
    <scope>NUCLEOTIDE SEQUENCE [LARGE SCALE GENOMIC DNA]</scope>
    <source>
        <strain evidence="8">chi3</strain>
    </source>
</reference>
<evidence type="ECO:0000256" key="6">
    <source>
        <dbReference type="SAM" id="Phobius"/>
    </source>
</evidence>
<dbReference type="Gene3D" id="1.20.120.1780">
    <property type="entry name" value="UbiA prenyltransferase"/>
    <property type="match status" value="1"/>
</dbReference>
<evidence type="ECO:0000256" key="3">
    <source>
        <dbReference type="ARBA" id="ARBA00022692"/>
    </source>
</evidence>
<evidence type="ECO:0000313" key="8">
    <source>
        <dbReference type="Proteomes" id="UP001218788"/>
    </source>
</evidence>
<dbReference type="InterPro" id="IPR000537">
    <property type="entry name" value="UbiA_prenyltransferase"/>
</dbReference>
<feature type="transmembrane region" description="Helical" evidence="6">
    <location>
        <begin position="378"/>
        <end position="398"/>
    </location>
</feature>
<feature type="transmembrane region" description="Helical" evidence="6">
    <location>
        <begin position="254"/>
        <end position="274"/>
    </location>
</feature>
<evidence type="ECO:0000256" key="1">
    <source>
        <dbReference type="ARBA" id="ARBA00004141"/>
    </source>
</evidence>
<feature type="transmembrane region" description="Helical" evidence="6">
    <location>
        <begin position="209"/>
        <end position="233"/>
    </location>
</feature>
<keyword evidence="4 6" id="KW-1133">Transmembrane helix</keyword>
<dbReference type="Proteomes" id="UP001218788">
    <property type="component" value="Unassembled WGS sequence"/>
</dbReference>
<evidence type="ECO:0000313" key="7">
    <source>
        <dbReference type="EMBL" id="MDC8830803.1"/>
    </source>
</evidence>
<keyword evidence="8" id="KW-1185">Reference proteome</keyword>
<organism evidence="7 8">
    <name type="scientific">Alteromonas gilva</name>
    <dbReference type="NCBI Taxonomy" id="2987522"/>
    <lineage>
        <taxon>Bacteria</taxon>
        <taxon>Pseudomonadati</taxon>
        <taxon>Pseudomonadota</taxon>
        <taxon>Gammaproteobacteria</taxon>
        <taxon>Alteromonadales</taxon>
        <taxon>Alteromonadaceae</taxon>
        <taxon>Alteromonas/Salinimonas group</taxon>
        <taxon>Alteromonas</taxon>
    </lineage>
</organism>
<keyword evidence="3 6" id="KW-0812">Transmembrane</keyword>
<gene>
    <name evidence="7" type="ORF">OIK42_08520</name>
</gene>
<proteinExistence type="predicted"/>
<evidence type="ECO:0000256" key="4">
    <source>
        <dbReference type="ARBA" id="ARBA00022989"/>
    </source>
</evidence>
<feature type="transmembrane region" description="Helical" evidence="6">
    <location>
        <begin position="97"/>
        <end position="119"/>
    </location>
</feature>
<protein>
    <submittedName>
        <fullName evidence="7">UbiA family prenyltransferase</fullName>
    </submittedName>
</protein>
<name>A0ABT5L1P5_9ALTE</name>
<feature type="transmembrane region" description="Helical" evidence="6">
    <location>
        <begin position="286"/>
        <end position="307"/>
    </location>
</feature>
<dbReference type="PANTHER" id="PTHR42723">
    <property type="entry name" value="CHLOROPHYLL SYNTHASE"/>
    <property type="match status" value="1"/>
</dbReference>
<evidence type="ECO:0000256" key="5">
    <source>
        <dbReference type="ARBA" id="ARBA00023136"/>
    </source>
</evidence>
<feature type="transmembrane region" description="Helical" evidence="6">
    <location>
        <begin position="64"/>
        <end position="85"/>
    </location>
</feature>
<dbReference type="InterPro" id="IPR050475">
    <property type="entry name" value="Prenyltransferase_related"/>
</dbReference>
<feature type="transmembrane region" description="Helical" evidence="6">
    <location>
        <begin position="410"/>
        <end position="428"/>
    </location>
</feature>
<comment type="caution">
    <text evidence="7">The sequence shown here is derived from an EMBL/GenBank/DDBJ whole genome shotgun (WGS) entry which is preliminary data.</text>
</comment>
<evidence type="ECO:0000256" key="2">
    <source>
        <dbReference type="ARBA" id="ARBA00022475"/>
    </source>
</evidence>
<accession>A0ABT5L1P5</accession>
<dbReference type="EMBL" id="JAQQXP010000001">
    <property type="protein sequence ID" value="MDC8830803.1"/>
    <property type="molecule type" value="Genomic_DNA"/>
</dbReference>
<dbReference type="Gene3D" id="1.10.357.140">
    <property type="entry name" value="UbiA prenyltransferase"/>
    <property type="match status" value="1"/>
</dbReference>
<feature type="transmembrane region" description="Helical" evidence="6">
    <location>
        <begin position="168"/>
        <end position="189"/>
    </location>
</feature>
<keyword evidence="5 6" id="KW-0472">Membrane</keyword>
<dbReference type="PANTHER" id="PTHR42723:SF1">
    <property type="entry name" value="CHLOROPHYLL SYNTHASE, CHLOROPLASTIC"/>
    <property type="match status" value="1"/>
</dbReference>
<feature type="transmembrane region" description="Helical" evidence="6">
    <location>
        <begin position="454"/>
        <end position="471"/>
    </location>
</feature>
<dbReference type="RefSeq" id="WP_273641456.1">
    <property type="nucleotide sequence ID" value="NZ_JAQQXP010000001.1"/>
</dbReference>
<feature type="transmembrane region" description="Helical" evidence="6">
    <location>
        <begin position="477"/>
        <end position="495"/>
    </location>
</feature>
<dbReference type="Pfam" id="PF01040">
    <property type="entry name" value="UbiA"/>
    <property type="match status" value="1"/>
</dbReference>
<feature type="transmembrane region" description="Helical" evidence="6">
    <location>
        <begin position="328"/>
        <end position="346"/>
    </location>
</feature>
<dbReference type="InterPro" id="IPR044878">
    <property type="entry name" value="UbiA_sf"/>
</dbReference>
<sequence length="515" mass="56462">MHNIGCILRKIERTPIGLVAGTITFLAIIFIRNQLELLLEADHNITISLSTATVLADHVHVIMAWSYIYLMSVIVLATAGGCRWAGATRVSLCGFTLIWVPPLLDGAFGLSGAIIYQYRFDSFLSSFSSLFLPWVEVGYVTPGVRVEVFLVMLATLAYVGLCSVRRYAWWRAVLSAFLVYCAIFSMGYLPALVRLLSGNSHFELLQQSVLGVTATTAPVLWYLPVLLPLAIVFMKNTQPRLWKVFTSCLRTERMLIYLLFALAGVLQGADRALIGSDWLNLYDITFVALALLCVAMAFIAMTALNDICDANIDALSNPSRPLTGDKTLLSEYWFVLAFGVLLSIGMSFTFGVSQPVLLVGMLSLGGLYSLPPLRLRSYLLLAPLTLTLIALVCYQFGMALIWNNSTPEQLNLPQLGGLALLFFIAVQFKDIKDEAGDRAHGVQTIATCLGARRAYWVLGTLLLVAFAGLIVTGELKWSAANVLAGLVFVLAFVIFKKSEWVICSLVGCLALLLLN</sequence>
<feature type="transmembrane region" description="Helical" evidence="6">
    <location>
        <begin position="352"/>
        <end position="371"/>
    </location>
</feature>
<feature type="transmembrane region" description="Helical" evidence="6">
    <location>
        <begin position="12"/>
        <end position="31"/>
    </location>
</feature>
<feature type="transmembrane region" description="Helical" evidence="6">
    <location>
        <begin position="139"/>
        <end position="161"/>
    </location>
</feature>